<protein>
    <submittedName>
        <fullName evidence="2">Molybdopterin-dependent oxidoreductase</fullName>
    </submittedName>
</protein>
<accession>A0A931SC58</accession>
<sequence length="218" mass="24913">MSDEQKYNEAYIKAKEQQAAKHAAHDKVSESHARLPPGQVETKVFPILDLGVRPSLARYPKWKLEIYGEVGKPQSASIEELRQLGGGEITADFHCVTRWSRFDLRWTGIPFQKVIDWVKPTAAARFVTFHSFDKYAANAALGELVKPNVIVAYELEGKEIPPEHGGPIRMLIPQLYGWKSAKFLTGIEFTREDRPGFWEVRGYSNHARPWIEERYSSD</sequence>
<evidence type="ECO:0000313" key="2">
    <source>
        <dbReference type="EMBL" id="MBI2097206.1"/>
    </source>
</evidence>
<dbReference type="InterPro" id="IPR000572">
    <property type="entry name" value="OxRdtase_Mopterin-bd_dom"/>
</dbReference>
<feature type="domain" description="Oxidoreductase molybdopterin-binding" evidence="1">
    <location>
        <begin position="59"/>
        <end position="198"/>
    </location>
</feature>
<gene>
    <name evidence="2" type="ORF">HYT40_03630</name>
</gene>
<dbReference type="InterPro" id="IPR036374">
    <property type="entry name" value="OxRdtase_Mopterin-bd_sf"/>
</dbReference>
<dbReference type="PANTHER" id="PTHR43032:SF4">
    <property type="entry name" value="OXIDOREDUCTASE MOLYBDOPTERIN-BINDING DOMAIN-CONTAINING PROTEIN"/>
    <property type="match status" value="1"/>
</dbReference>
<dbReference type="Gene3D" id="3.90.420.10">
    <property type="entry name" value="Oxidoreductase, molybdopterin-binding domain"/>
    <property type="match status" value="1"/>
</dbReference>
<dbReference type="Pfam" id="PF00174">
    <property type="entry name" value="Oxidored_molyb"/>
    <property type="match status" value="1"/>
</dbReference>
<reference evidence="2" key="1">
    <citation type="submission" date="2020-07" db="EMBL/GenBank/DDBJ databases">
        <title>Huge and variable diversity of episymbiotic CPR bacteria and DPANN archaea in groundwater ecosystems.</title>
        <authorList>
            <person name="He C.Y."/>
            <person name="Keren R."/>
            <person name="Whittaker M."/>
            <person name="Farag I.F."/>
            <person name="Doudna J."/>
            <person name="Cate J.H.D."/>
            <person name="Banfield J.F."/>
        </authorList>
    </citation>
    <scope>NUCLEOTIDE SEQUENCE</scope>
    <source>
        <strain evidence="2">NC_groundwater_193_Ag_S-0.1um_51_7</strain>
    </source>
</reference>
<evidence type="ECO:0000313" key="3">
    <source>
        <dbReference type="Proteomes" id="UP000724148"/>
    </source>
</evidence>
<proteinExistence type="predicted"/>
<dbReference type="SUPFAM" id="SSF56524">
    <property type="entry name" value="Oxidoreductase molybdopterin-binding domain"/>
    <property type="match status" value="1"/>
</dbReference>
<dbReference type="EMBL" id="JACOZA010000085">
    <property type="protein sequence ID" value="MBI2097206.1"/>
    <property type="molecule type" value="Genomic_DNA"/>
</dbReference>
<organism evidence="2 3">
    <name type="scientific">Candidatus Sungiibacteriota bacterium</name>
    <dbReference type="NCBI Taxonomy" id="2750080"/>
    <lineage>
        <taxon>Bacteria</taxon>
        <taxon>Candidatus Sungiibacteriota</taxon>
    </lineage>
</organism>
<comment type="caution">
    <text evidence="2">The sequence shown here is derived from an EMBL/GenBank/DDBJ whole genome shotgun (WGS) entry which is preliminary data.</text>
</comment>
<dbReference type="AlphaFoldDB" id="A0A931SC58"/>
<dbReference type="PANTHER" id="PTHR43032">
    <property type="entry name" value="PROTEIN-METHIONINE-SULFOXIDE REDUCTASE"/>
    <property type="match status" value="1"/>
</dbReference>
<dbReference type="Proteomes" id="UP000724148">
    <property type="component" value="Unassembled WGS sequence"/>
</dbReference>
<evidence type="ECO:0000259" key="1">
    <source>
        <dbReference type="Pfam" id="PF00174"/>
    </source>
</evidence>
<name>A0A931SC58_9BACT</name>